<sequence>MDRQLLVKYIFYFFSYLLVYIPSFPILVVLIMAGASPNEDHHVLEWIIIGFEVFVTIFGPWLLNFIFRKTTDLKWNDRYSLMIFSLHLILIPLTWKLWM</sequence>
<accession>A0A9X6QN60</accession>
<keyword evidence="1" id="KW-1133">Transmembrane helix</keyword>
<comment type="caution">
    <text evidence="2">The sequence shown here is derived from an EMBL/GenBank/DDBJ whole genome shotgun (WGS) entry which is preliminary data.</text>
</comment>
<proteinExistence type="predicted"/>
<dbReference type="Proteomes" id="UP000195120">
    <property type="component" value="Unassembled WGS sequence"/>
</dbReference>
<keyword evidence="1" id="KW-0812">Transmembrane</keyword>
<evidence type="ECO:0000313" key="3">
    <source>
        <dbReference type="Proteomes" id="UP000195120"/>
    </source>
</evidence>
<dbReference type="EMBL" id="MOOP01000102">
    <property type="protein sequence ID" value="OUB46580.1"/>
    <property type="molecule type" value="Genomic_DNA"/>
</dbReference>
<feature type="transmembrane region" description="Helical" evidence="1">
    <location>
        <begin position="46"/>
        <end position="67"/>
    </location>
</feature>
<feature type="transmembrane region" description="Helical" evidence="1">
    <location>
        <begin position="9"/>
        <end position="34"/>
    </location>
</feature>
<gene>
    <name evidence="2" type="ORF">BK741_18265</name>
</gene>
<evidence type="ECO:0000313" key="2">
    <source>
        <dbReference type="EMBL" id="OUB46580.1"/>
    </source>
</evidence>
<keyword evidence="1" id="KW-0472">Membrane</keyword>
<feature type="transmembrane region" description="Helical" evidence="1">
    <location>
        <begin position="79"/>
        <end position="98"/>
    </location>
</feature>
<organism evidence="2 3">
    <name type="scientific">Bacillus thuringiensis serovar iberica</name>
    <dbReference type="NCBI Taxonomy" id="180866"/>
    <lineage>
        <taxon>Bacteria</taxon>
        <taxon>Bacillati</taxon>
        <taxon>Bacillota</taxon>
        <taxon>Bacilli</taxon>
        <taxon>Bacillales</taxon>
        <taxon>Bacillaceae</taxon>
        <taxon>Bacillus</taxon>
        <taxon>Bacillus cereus group</taxon>
    </lineage>
</organism>
<dbReference type="AlphaFoldDB" id="A0A9X6QN60"/>
<protein>
    <submittedName>
        <fullName evidence="2">Uncharacterized protein</fullName>
    </submittedName>
</protein>
<reference evidence="2 3" key="1">
    <citation type="submission" date="2016-10" db="EMBL/GenBank/DDBJ databases">
        <title>Comparative genomics of Bacillus thuringiensis reveals a path to pathogens against multiple invertebrate hosts.</title>
        <authorList>
            <person name="Zheng J."/>
            <person name="Gao Q."/>
            <person name="Liu H."/>
            <person name="Peng D."/>
            <person name="Ruan L."/>
            <person name="Sun M."/>
        </authorList>
    </citation>
    <scope>NUCLEOTIDE SEQUENCE [LARGE SCALE GENOMIC DNA]</scope>
    <source>
        <strain evidence="2">BGSC 4BW1</strain>
    </source>
</reference>
<name>A0A9X6QN60_BACTU</name>
<evidence type="ECO:0000256" key="1">
    <source>
        <dbReference type="SAM" id="Phobius"/>
    </source>
</evidence>